<proteinExistence type="predicted"/>
<organism evidence="1 2">
    <name type="scientific">Basidiobolus meristosporus CBS 931.73</name>
    <dbReference type="NCBI Taxonomy" id="1314790"/>
    <lineage>
        <taxon>Eukaryota</taxon>
        <taxon>Fungi</taxon>
        <taxon>Fungi incertae sedis</taxon>
        <taxon>Zoopagomycota</taxon>
        <taxon>Entomophthoromycotina</taxon>
        <taxon>Basidiobolomycetes</taxon>
        <taxon>Basidiobolales</taxon>
        <taxon>Basidiobolaceae</taxon>
        <taxon>Basidiobolus</taxon>
    </lineage>
</organism>
<sequence length="103" mass="11159">NQCTLKGCKFNESPLGWPAEWKQPALCNAESEFCPDDQLKCLPKIKTGDACSPGRDDSCAGKASVCLSQRCVLKEVQLNQTCNLDNATLVGVTRDNCVKGTFC</sequence>
<dbReference type="InParanoid" id="A0A1Y1XZ12"/>
<feature type="non-terminal residue" evidence="1">
    <location>
        <position position="1"/>
    </location>
</feature>
<name>A0A1Y1XZ12_9FUNG</name>
<dbReference type="EMBL" id="MCFE01000348">
    <property type="protein sequence ID" value="ORX90997.1"/>
    <property type="molecule type" value="Genomic_DNA"/>
</dbReference>
<dbReference type="OrthoDB" id="195231at2759"/>
<accession>A0A1Y1XZ12</accession>
<dbReference type="AlphaFoldDB" id="A0A1Y1XZ12"/>
<keyword evidence="2" id="KW-1185">Reference proteome</keyword>
<feature type="non-terminal residue" evidence="1">
    <location>
        <position position="103"/>
    </location>
</feature>
<evidence type="ECO:0000313" key="1">
    <source>
        <dbReference type="EMBL" id="ORX90997.1"/>
    </source>
</evidence>
<protein>
    <submittedName>
        <fullName evidence="1">Uncharacterized protein</fullName>
    </submittedName>
</protein>
<evidence type="ECO:0000313" key="2">
    <source>
        <dbReference type="Proteomes" id="UP000193498"/>
    </source>
</evidence>
<dbReference type="Proteomes" id="UP000193498">
    <property type="component" value="Unassembled WGS sequence"/>
</dbReference>
<gene>
    <name evidence="1" type="ORF">K493DRAFT_199655</name>
</gene>
<dbReference type="STRING" id="1314790.A0A1Y1XZ12"/>
<comment type="caution">
    <text evidence="1">The sequence shown here is derived from an EMBL/GenBank/DDBJ whole genome shotgun (WGS) entry which is preliminary data.</text>
</comment>
<reference evidence="1 2" key="1">
    <citation type="submission" date="2016-07" db="EMBL/GenBank/DDBJ databases">
        <title>Pervasive Adenine N6-methylation of Active Genes in Fungi.</title>
        <authorList>
            <consortium name="DOE Joint Genome Institute"/>
            <person name="Mondo S.J."/>
            <person name="Dannebaum R.O."/>
            <person name="Kuo R.C."/>
            <person name="Labutti K."/>
            <person name="Haridas S."/>
            <person name="Kuo A."/>
            <person name="Salamov A."/>
            <person name="Ahrendt S.R."/>
            <person name="Lipzen A."/>
            <person name="Sullivan W."/>
            <person name="Andreopoulos W.B."/>
            <person name="Clum A."/>
            <person name="Lindquist E."/>
            <person name="Daum C."/>
            <person name="Ramamoorthy G.K."/>
            <person name="Gryganskyi A."/>
            <person name="Culley D."/>
            <person name="Magnuson J.K."/>
            <person name="James T.Y."/>
            <person name="O'Malley M.A."/>
            <person name="Stajich J.E."/>
            <person name="Spatafora J.W."/>
            <person name="Visel A."/>
            <person name="Grigoriev I.V."/>
        </authorList>
    </citation>
    <scope>NUCLEOTIDE SEQUENCE [LARGE SCALE GENOMIC DNA]</scope>
    <source>
        <strain evidence="1 2">CBS 931.73</strain>
    </source>
</reference>